<proteinExistence type="predicted"/>
<keyword evidence="1" id="KW-1133">Transmembrane helix</keyword>
<dbReference type="RefSeq" id="WP_151576515.1">
    <property type="nucleotide sequence ID" value="NZ_WBWX01000003.1"/>
</dbReference>
<accession>A0A6I0DQR3</accession>
<protein>
    <submittedName>
        <fullName evidence="2">Uncharacterized protein</fullName>
    </submittedName>
</protein>
<keyword evidence="1" id="KW-0812">Transmembrane</keyword>
<evidence type="ECO:0000256" key="1">
    <source>
        <dbReference type="SAM" id="Phobius"/>
    </source>
</evidence>
<comment type="caution">
    <text evidence="2">The sequence shown here is derived from an EMBL/GenBank/DDBJ whole genome shotgun (WGS) entry which is preliminary data.</text>
</comment>
<gene>
    <name evidence="2" type="ORF">F9L06_10190</name>
</gene>
<feature type="transmembrane region" description="Helical" evidence="1">
    <location>
        <begin position="55"/>
        <end position="81"/>
    </location>
</feature>
<sequence>MDKERADALEKASTDAATEGIKALLILNGGACLALLIFMSAVMASSGISPTKAKFTAAASISLPFFAIAAGLSVVTCLFAYKANQAYASNLRYPESYPDHWAIGQRFNRWGVWIAISSLVLFFSGICAFWIRSM</sequence>
<dbReference type="AlphaFoldDB" id="A0A6I0DQR3"/>
<evidence type="ECO:0000313" key="2">
    <source>
        <dbReference type="EMBL" id="KAB2798964.1"/>
    </source>
</evidence>
<reference evidence="2 3" key="1">
    <citation type="submission" date="2019-09" db="EMBL/GenBank/DDBJ databases">
        <title>Taxonomic organization of the family Brucellaceae based on a phylogenomic approach.</title>
        <authorList>
            <person name="Leclercq S."/>
            <person name="Cloeckaert A."/>
            <person name="Zygmunt M.S."/>
        </authorList>
    </citation>
    <scope>NUCLEOTIDE SEQUENCE [LARGE SCALE GENOMIC DNA]</scope>
    <source>
        <strain evidence="2 3">CCUG 34461</strain>
    </source>
</reference>
<evidence type="ECO:0000313" key="3">
    <source>
        <dbReference type="Proteomes" id="UP000441102"/>
    </source>
</evidence>
<keyword evidence="1" id="KW-0472">Membrane</keyword>
<dbReference type="EMBL" id="WBWX01000003">
    <property type="protein sequence ID" value="KAB2798964.1"/>
    <property type="molecule type" value="Genomic_DNA"/>
</dbReference>
<organism evidence="2 3">
    <name type="scientific">Brucella anthropi</name>
    <name type="common">Ochrobactrum anthropi</name>
    <dbReference type="NCBI Taxonomy" id="529"/>
    <lineage>
        <taxon>Bacteria</taxon>
        <taxon>Pseudomonadati</taxon>
        <taxon>Pseudomonadota</taxon>
        <taxon>Alphaproteobacteria</taxon>
        <taxon>Hyphomicrobiales</taxon>
        <taxon>Brucellaceae</taxon>
        <taxon>Brucella/Ochrobactrum group</taxon>
        <taxon>Brucella</taxon>
    </lineage>
</organism>
<feature type="transmembrane region" description="Helical" evidence="1">
    <location>
        <begin position="20"/>
        <end position="43"/>
    </location>
</feature>
<feature type="transmembrane region" description="Helical" evidence="1">
    <location>
        <begin position="110"/>
        <end position="131"/>
    </location>
</feature>
<dbReference type="Proteomes" id="UP000441102">
    <property type="component" value="Unassembled WGS sequence"/>
</dbReference>
<name>A0A6I0DQR3_BRUAN</name>